<proteinExistence type="predicted"/>
<gene>
    <name evidence="1" type="ORF">V6N11_073002</name>
</gene>
<accession>A0ABR2NXH9</accession>
<sequence>MNGGENTEALGNCSGKLGSEDEKLGIFRVIGDLEAKEEDVTVSFKELMKMGADQAKRSMGLREIGLSIKKMEDKPNDD</sequence>
<evidence type="ECO:0000313" key="1">
    <source>
        <dbReference type="EMBL" id="KAK8980687.1"/>
    </source>
</evidence>
<evidence type="ECO:0000313" key="2">
    <source>
        <dbReference type="Proteomes" id="UP001396334"/>
    </source>
</evidence>
<protein>
    <submittedName>
        <fullName evidence="1">Uncharacterized protein</fullName>
    </submittedName>
</protein>
<keyword evidence="2" id="KW-1185">Reference proteome</keyword>
<dbReference type="Proteomes" id="UP001396334">
    <property type="component" value="Unassembled WGS sequence"/>
</dbReference>
<dbReference type="EMBL" id="JBBPBN010000092">
    <property type="protein sequence ID" value="KAK8980687.1"/>
    <property type="molecule type" value="Genomic_DNA"/>
</dbReference>
<organism evidence="1 2">
    <name type="scientific">Hibiscus sabdariffa</name>
    <name type="common">roselle</name>
    <dbReference type="NCBI Taxonomy" id="183260"/>
    <lineage>
        <taxon>Eukaryota</taxon>
        <taxon>Viridiplantae</taxon>
        <taxon>Streptophyta</taxon>
        <taxon>Embryophyta</taxon>
        <taxon>Tracheophyta</taxon>
        <taxon>Spermatophyta</taxon>
        <taxon>Magnoliopsida</taxon>
        <taxon>eudicotyledons</taxon>
        <taxon>Gunneridae</taxon>
        <taxon>Pentapetalae</taxon>
        <taxon>rosids</taxon>
        <taxon>malvids</taxon>
        <taxon>Malvales</taxon>
        <taxon>Malvaceae</taxon>
        <taxon>Malvoideae</taxon>
        <taxon>Hibiscus</taxon>
    </lineage>
</organism>
<name>A0ABR2NXH9_9ROSI</name>
<comment type="caution">
    <text evidence="1">The sequence shown here is derived from an EMBL/GenBank/DDBJ whole genome shotgun (WGS) entry which is preliminary data.</text>
</comment>
<reference evidence="1 2" key="1">
    <citation type="journal article" date="2024" name="G3 (Bethesda)">
        <title>Genome assembly of Hibiscus sabdariffa L. provides insights into metabolisms of medicinal natural products.</title>
        <authorList>
            <person name="Kim T."/>
        </authorList>
    </citation>
    <scope>NUCLEOTIDE SEQUENCE [LARGE SCALE GENOMIC DNA]</scope>
    <source>
        <strain evidence="1">TK-2024</strain>
        <tissue evidence="1">Old leaves</tissue>
    </source>
</reference>